<dbReference type="Pfam" id="PF02517">
    <property type="entry name" value="Rce1-like"/>
    <property type="match status" value="1"/>
</dbReference>
<keyword evidence="3" id="KW-0645">Protease</keyword>
<sequence>MTAFFQKTRKKSYDLFSGYSHYVPGIKGTVGLILLLLAGNLMGSAVVFLFGIFFSADDALTYGPLLAYPVMFIPPMAYASFMSRRNELFDTGYALDSNNFGKAGGWLMAIMVSVATLAVGFLMDPVNAALPKMPESLEKILENMVSDGPLWVSLLSVSVMAPFFEEWLCRGMILRGLLRKMHPVWAMVISSFCFALIHLNPWQGIPAFVLGMLFAYVYYKTGSLKLTMLMHCVNNTFAVIVGQIDSLKDVDFMFQIMDRWQYISLLAASLVIIVLFVDIVWKNIPMKSPEGNMDIITTEDMDTPDSRQSGTL</sequence>
<keyword evidence="1" id="KW-0812">Transmembrane</keyword>
<dbReference type="InterPro" id="IPR052710">
    <property type="entry name" value="CAAX_protease"/>
</dbReference>
<feature type="domain" description="CAAX prenyl protease 2/Lysostaphin resistance protein A-like" evidence="2">
    <location>
        <begin position="150"/>
        <end position="237"/>
    </location>
</feature>
<feature type="transmembrane region" description="Helical" evidence="1">
    <location>
        <begin position="203"/>
        <end position="219"/>
    </location>
</feature>
<gene>
    <name evidence="3" type="ORF">IAC07_07155</name>
</gene>
<organism evidence="3 4">
    <name type="scientific">Candidatus Cryptobacteroides gallistercoris</name>
    <dbReference type="NCBI Taxonomy" id="2840765"/>
    <lineage>
        <taxon>Bacteria</taxon>
        <taxon>Pseudomonadati</taxon>
        <taxon>Bacteroidota</taxon>
        <taxon>Bacteroidia</taxon>
        <taxon>Bacteroidales</taxon>
        <taxon>Candidatus Cryptobacteroides</taxon>
    </lineage>
</organism>
<keyword evidence="3" id="KW-0482">Metalloprotease</keyword>
<reference evidence="3" key="1">
    <citation type="submission" date="2020-10" db="EMBL/GenBank/DDBJ databases">
        <authorList>
            <person name="Gilroy R."/>
        </authorList>
    </citation>
    <scope>NUCLEOTIDE SEQUENCE</scope>
    <source>
        <strain evidence="3">F1-3629</strain>
    </source>
</reference>
<dbReference type="EMBL" id="JADIMJ010000108">
    <property type="protein sequence ID" value="MBO8454479.1"/>
    <property type="molecule type" value="Genomic_DNA"/>
</dbReference>
<feature type="transmembrane region" description="Helical" evidence="1">
    <location>
        <begin position="30"/>
        <end position="53"/>
    </location>
</feature>
<dbReference type="Proteomes" id="UP000771749">
    <property type="component" value="Unassembled WGS sequence"/>
</dbReference>
<dbReference type="GO" id="GO:0004175">
    <property type="term" value="F:endopeptidase activity"/>
    <property type="evidence" value="ECO:0007669"/>
    <property type="project" value="UniProtKB-ARBA"/>
</dbReference>
<feature type="transmembrane region" description="Helical" evidence="1">
    <location>
        <begin position="181"/>
        <end position="197"/>
    </location>
</feature>
<feature type="transmembrane region" description="Helical" evidence="1">
    <location>
        <begin position="150"/>
        <end position="169"/>
    </location>
</feature>
<dbReference type="GO" id="GO:0080120">
    <property type="term" value="P:CAAX-box protein maturation"/>
    <property type="evidence" value="ECO:0007669"/>
    <property type="project" value="UniProtKB-ARBA"/>
</dbReference>
<keyword evidence="3" id="KW-0378">Hydrolase</keyword>
<evidence type="ECO:0000256" key="1">
    <source>
        <dbReference type="SAM" id="Phobius"/>
    </source>
</evidence>
<comment type="caution">
    <text evidence="3">The sequence shown here is derived from an EMBL/GenBank/DDBJ whole genome shotgun (WGS) entry which is preliminary data.</text>
</comment>
<feature type="transmembrane region" description="Helical" evidence="1">
    <location>
        <begin position="260"/>
        <end position="281"/>
    </location>
</feature>
<evidence type="ECO:0000313" key="3">
    <source>
        <dbReference type="EMBL" id="MBO8454479.1"/>
    </source>
</evidence>
<dbReference type="AlphaFoldDB" id="A0A940IH11"/>
<dbReference type="PANTHER" id="PTHR36435">
    <property type="entry name" value="SLR1288 PROTEIN"/>
    <property type="match status" value="1"/>
</dbReference>
<name>A0A940IH11_9BACT</name>
<evidence type="ECO:0000259" key="2">
    <source>
        <dbReference type="Pfam" id="PF02517"/>
    </source>
</evidence>
<dbReference type="GO" id="GO:0008237">
    <property type="term" value="F:metallopeptidase activity"/>
    <property type="evidence" value="ECO:0007669"/>
    <property type="project" value="UniProtKB-KW"/>
</dbReference>
<protein>
    <submittedName>
        <fullName evidence="3">CPBP family intramembrane metalloprotease</fullName>
    </submittedName>
</protein>
<keyword evidence="1" id="KW-1133">Transmembrane helix</keyword>
<dbReference type="InterPro" id="IPR003675">
    <property type="entry name" value="Rce1/LyrA-like_dom"/>
</dbReference>
<proteinExistence type="predicted"/>
<feature type="transmembrane region" description="Helical" evidence="1">
    <location>
        <begin position="103"/>
        <end position="123"/>
    </location>
</feature>
<dbReference type="PANTHER" id="PTHR36435:SF1">
    <property type="entry name" value="CAAX AMINO TERMINAL PROTEASE FAMILY PROTEIN"/>
    <property type="match status" value="1"/>
</dbReference>
<keyword evidence="1" id="KW-0472">Membrane</keyword>
<reference evidence="3" key="2">
    <citation type="journal article" date="2021" name="PeerJ">
        <title>Extensive microbial diversity within the chicken gut microbiome revealed by metagenomics and culture.</title>
        <authorList>
            <person name="Gilroy R."/>
            <person name="Ravi A."/>
            <person name="Getino M."/>
            <person name="Pursley I."/>
            <person name="Horton D.L."/>
            <person name="Alikhan N.F."/>
            <person name="Baker D."/>
            <person name="Gharbi K."/>
            <person name="Hall N."/>
            <person name="Watson M."/>
            <person name="Adriaenssens E.M."/>
            <person name="Foster-Nyarko E."/>
            <person name="Jarju S."/>
            <person name="Secka A."/>
            <person name="Antonio M."/>
            <person name="Oren A."/>
            <person name="Chaudhuri R.R."/>
            <person name="La Ragione R."/>
            <person name="Hildebrand F."/>
            <person name="Pallen M.J."/>
        </authorList>
    </citation>
    <scope>NUCLEOTIDE SEQUENCE</scope>
    <source>
        <strain evidence="3">F1-3629</strain>
    </source>
</reference>
<evidence type="ECO:0000313" key="4">
    <source>
        <dbReference type="Proteomes" id="UP000771749"/>
    </source>
</evidence>
<accession>A0A940IH11</accession>
<feature type="transmembrane region" description="Helical" evidence="1">
    <location>
        <begin position="65"/>
        <end position="82"/>
    </location>
</feature>